<dbReference type="EMBL" id="AWGJ01000006">
    <property type="protein sequence ID" value="ODN78423.1"/>
    <property type="molecule type" value="Genomic_DNA"/>
</dbReference>
<protein>
    <recommendedName>
        <fullName evidence="15">P-loop containing nucleoside triphosphate hydrolase protein</fullName>
    </recommendedName>
</protein>
<dbReference type="FunFam" id="3.40.50.300:FF:000825">
    <property type="entry name" value="ABC bile acid transporter"/>
    <property type="match status" value="1"/>
</dbReference>
<dbReference type="InterPro" id="IPR027417">
    <property type="entry name" value="P-loop_NTPase"/>
</dbReference>
<evidence type="ECO:0008006" key="15">
    <source>
        <dbReference type="Google" id="ProtNLM"/>
    </source>
</evidence>
<feature type="domain" description="ABC transmembrane type-1" evidence="12">
    <location>
        <begin position="353"/>
        <end position="646"/>
    </location>
</feature>
<dbReference type="GO" id="GO:0005524">
    <property type="term" value="F:ATP binding"/>
    <property type="evidence" value="ECO:0007669"/>
    <property type="project" value="UniProtKB-KW"/>
</dbReference>
<dbReference type="SMART" id="SM00382">
    <property type="entry name" value="AAA"/>
    <property type="match status" value="2"/>
</dbReference>
<dbReference type="Gene3D" id="1.20.1560.10">
    <property type="entry name" value="ABC transporter type 1, transmembrane domain"/>
    <property type="match status" value="2"/>
</dbReference>
<keyword evidence="8 10" id="KW-0472">Membrane</keyword>
<evidence type="ECO:0000256" key="6">
    <source>
        <dbReference type="ARBA" id="ARBA00022840"/>
    </source>
</evidence>
<evidence type="ECO:0000259" key="12">
    <source>
        <dbReference type="PROSITE" id="PS50929"/>
    </source>
</evidence>
<feature type="transmembrane region" description="Helical" evidence="10">
    <location>
        <begin position="490"/>
        <end position="515"/>
    </location>
</feature>
<evidence type="ECO:0000259" key="11">
    <source>
        <dbReference type="PROSITE" id="PS50893"/>
    </source>
</evidence>
<name>A0A1E3HPX9_9TREE</name>
<dbReference type="CDD" id="cd18596">
    <property type="entry name" value="ABC_6TM_VMR1_D1_like"/>
    <property type="match status" value="1"/>
</dbReference>
<dbReference type="GeneID" id="30155369"/>
<dbReference type="InterPro" id="IPR017871">
    <property type="entry name" value="ABC_transporter-like_CS"/>
</dbReference>
<dbReference type="Pfam" id="PF00005">
    <property type="entry name" value="ABC_tran"/>
    <property type="match status" value="2"/>
</dbReference>
<keyword evidence="14" id="KW-1185">Reference proteome</keyword>
<feature type="transmembrane region" description="Helical" evidence="10">
    <location>
        <begin position="338"/>
        <end position="362"/>
    </location>
</feature>
<dbReference type="InterPro" id="IPR003593">
    <property type="entry name" value="AAA+_ATPase"/>
</dbReference>
<feature type="transmembrane region" description="Helical" evidence="10">
    <location>
        <begin position="41"/>
        <end position="59"/>
    </location>
</feature>
<gene>
    <name evidence="13" type="ORF">L202_04060</name>
</gene>
<keyword evidence="3 10" id="KW-0812">Transmembrane</keyword>
<organism evidence="13 14">
    <name type="scientific">Cryptococcus amylolentus CBS 6039</name>
    <dbReference type="NCBI Taxonomy" id="1295533"/>
    <lineage>
        <taxon>Eukaryota</taxon>
        <taxon>Fungi</taxon>
        <taxon>Dikarya</taxon>
        <taxon>Basidiomycota</taxon>
        <taxon>Agaricomycotina</taxon>
        <taxon>Tremellomycetes</taxon>
        <taxon>Tremellales</taxon>
        <taxon>Cryptococcaceae</taxon>
        <taxon>Cryptococcus</taxon>
    </lineage>
</organism>
<dbReference type="SUPFAM" id="SSF90123">
    <property type="entry name" value="ABC transporter transmembrane region"/>
    <property type="match status" value="2"/>
</dbReference>
<dbReference type="InterPro" id="IPR050173">
    <property type="entry name" value="ABC_transporter_C-like"/>
</dbReference>
<evidence type="ECO:0000256" key="1">
    <source>
        <dbReference type="ARBA" id="ARBA00004141"/>
    </source>
</evidence>
<dbReference type="SUPFAM" id="SSF52540">
    <property type="entry name" value="P-loop containing nucleoside triphosphate hydrolases"/>
    <property type="match status" value="2"/>
</dbReference>
<feature type="domain" description="ABC transmembrane type-1" evidence="12">
    <location>
        <begin position="1032"/>
        <end position="1338"/>
    </location>
</feature>
<dbReference type="InterPro" id="IPR011527">
    <property type="entry name" value="ABC1_TM_dom"/>
</dbReference>
<evidence type="ECO:0000256" key="9">
    <source>
        <dbReference type="ARBA" id="ARBA00023180"/>
    </source>
</evidence>
<dbReference type="GO" id="GO:0016887">
    <property type="term" value="F:ATP hydrolysis activity"/>
    <property type="evidence" value="ECO:0007669"/>
    <property type="project" value="InterPro"/>
</dbReference>
<dbReference type="CDD" id="cd03244">
    <property type="entry name" value="ABCC_MRP_domain2"/>
    <property type="match status" value="1"/>
</dbReference>
<keyword evidence="2" id="KW-0813">Transport</keyword>
<feature type="domain" description="ABC transporter" evidence="11">
    <location>
        <begin position="689"/>
        <end position="931"/>
    </location>
</feature>
<dbReference type="CDD" id="cd03250">
    <property type="entry name" value="ABCC_MRP_domain1"/>
    <property type="match status" value="1"/>
</dbReference>
<sequence>MDRSVAMGAPMLTQPSSWTCHKVWNGHDFTHCFQSRYLQTYPIFLVFVSIVWFATKYVSKCYFKPPPSLSVSALRSTTMSPEFSTLESTVILDSLASNLLPPYPASDPSSTEEPLDEKNAEDLVRDWRSRRTRSEDFWQNVRFWVGIVGGILWFEVEIAKAARQGTWLELIFPGWITLMSALHRPIIPILTMHLPVTLLLFRSTVIRQSASALSATCIAAELFYWFALISIPYEHKLDRLLEGGTSKGGGTLGSFGHSLPSHPEEPTSPFSRATYTFLLPLLFKHYKNPITVADIPGIREDDSSAAALGAFRAYQGRLDRQYSDKHGQKRKRDLGIDLLWFFAPELFVQAGWGIICIVFEYLPPTGLRLLLEYVNSRAKEPQSPSVAALYVAMMAIGQCFSAMAMGQCLLLGRRLCIRLRAIIVAEVFAKALRRKDVSGKTTKKDLSDGKEKDEGTASEGKINNLVSVDAFTISEICAYIFYLFSCPLSVIVNCVLLYMALGVASFAGIAVLVLLMPLQGLIGKLYTRYQNVFMAATDKRLESVTEVIAYIKLIKFNAWEGKFYERLDKTRKAELQALGYRFMVTILFQLLVWGTPVLVTGVAFAVHSLVLKQHLSADRAFASLVLFNMMKDPLALFQNTFTRLLQAYTSCRRIQEYLEEPDTLKYQQISKPGPGDPQIGFKGAILTYAATEDIQDSESDIDLFAVGELNIEFPVGALSIISGHVGSGKTTLIQGLLGECALFQGQVFMPDDHANRATCPVDPTTSLSDTVAYCAQTPWLVGTSIRENIIFGARWDASRYRAVVDACALRTDFDMFEDGDRTEVGEKGTTCSGGQKARIALARAIYSPAKTVILDDVLSAVDAQTARHLYEHVLQGPLTEGRTVIMVTHQVGLVAKAADLVIVLEEGAVIGQGSVDDLVAEGLLDIDDEKSSVAAADETSVDFISTSSRTLVADDCSTVQVDLQGHDVTLTVQPEPTASVATSDGKVQDRSEEVKEQAQHKLVEAESQAHGTIGVSTYMLYFKSMGGLVFWVLVVSAFVGSNALQVGSNAWVKRWANADDEATVSSLMTSTAQHVVSSIASHSSKGISRLAQHSTMYYLTIYWGISLIYLLAVAARVGITFVGALNASNKIYDRLLNRIMGAKMRFFDSTPSGRIMNRLSKDMSAIDQEAGEILMYFANCCLSALTVLVVVSIATPAFIGALVLILFLYWIIGSFYVTTNREIKRIDSVTRSPILISFSEALVGMSTIRSYGDSARFLRKIFHELDQNTRCFWYMWQINLVLHIFSNLVGALVTIFAAIFALRNPTMDAGAVGLSISYALSFTEYILWVVRMYASSEMSMNSVERVGEYLDLEVEEEEEEKGVEPPAYWPSRDGSVIIENLTCSYAPHLDPVLKDVSFTIGPREKIGVCGRTGCGKSTLALSFFRFLHQSEGRIIIDGQDISKLSLSALRSRLTILPQEAQLFSGTIRDNLDPFHQHEDHEIWDALSQCGMVTRSRAPSRSHSRRQSRVSLRTSAGALGDTYIGVEDTGRAIRKQPSARSLLKRASRKLEVMQEWDDEDEEEDMVVIRSLGEGVAAGGKNFSQGQRQLLALARGLLKLKSSCFLIMDESTANLDQETDATIQDVLRTGLRDTQMLVIAHRLMTVCGLDKILVLDSGREVEFGTPWELLKKEGEGAVFKGLCKQSGNERALYELAKSIHDSKHGDPQVAL</sequence>
<dbReference type="OrthoDB" id="6500128at2759"/>
<dbReference type="RefSeq" id="XP_018993469.1">
    <property type="nucleotide sequence ID" value="XM_019138033.1"/>
</dbReference>
<evidence type="ECO:0000256" key="5">
    <source>
        <dbReference type="ARBA" id="ARBA00022741"/>
    </source>
</evidence>
<accession>A0A1E3HPX9</accession>
<evidence type="ECO:0000313" key="13">
    <source>
        <dbReference type="EMBL" id="ODN78423.1"/>
    </source>
</evidence>
<comment type="subcellular location">
    <subcellularLocation>
        <location evidence="1">Membrane</location>
        <topology evidence="1">Multi-pass membrane protein</topology>
    </subcellularLocation>
</comment>
<evidence type="ECO:0000256" key="8">
    <source>
        <dbReference type="ARBA" id="ARBA00023136"/>
    </source>
</evidence>
<dbReference type="PROSITE" id="PS50893">
    <property type="entry name" value="ABC_TRANSPORTER_2"/>
    <property type="match status" value="2"/>
</dbReference>
<dbReference type="PANTHER" id="PTHR24223">
    <property type="entry name" value="ATP-BINDING CASSETTE SUB-FAMILY C"/>
    <property type="match status" value="1"/>
</dbReference>
<dbReference type="PROSITE" id="PS50929">
    <property type="entry name" value="ABC_TM1F"/>
    <property type="match status" value="2"/>
</dbReference>
<evidence type="ECO:0000313" key="14">
    <source>
        <dbReference type="Proteomes" id="UP000094065"/>
    </source>
</evidence>
<dbReference type="Proteomes" id="UP000094065">
    <property type="component" value="Unassembled WGS sequence"/>
</dbReference>
<keyword evidence="9" id="KW-0325">Glycoprotein</keyword>
<feature type="transmembrane region" description="Helical" evidence="10">
    <location>
        <begin position="1197"/>
        <end position="1217"/>
    </location>
</feature>
<evidence type="ECO:0000256" key="3">
    <source>
        <dbReference type="ARBA" id="ARBA00022692"/>
    </source>
</evidence>
<dbReference type="STRING" id="1295533.A0A1E3HPX9"/>
<feature type="transmembrane region" description="Helical" evidence="10">
    <location>
        <begin position="1280"/>
        <end position="1303"/>
    </location>
</feature>
<feature type="transmembrane region" description="Helical" evidence="10">
    <location>
        <begin position="1028"/>
        <end position="1047"/>
    </location>
</feature>
<evidence type="ECO:0000256" key="2">
    <source>
        <dbReference type="ARBA" id="ARBA00022448"/>
    </source>
</evidence>
<keyword evidence="4" id="KW-0677">Repeat</keyword>
<comment type="caution">
    <text evidence="13">The sequence shown here is derived from an EMBL/GenBank/DDBJ whole genome shotgun (WGS) entry which is preliminary data.</text>
</comment>
<dbReference type="GO" id="GO:0000329">
    <property type="term" value="C:fungal-type vacuole membrane"/>
    <property type="evidence" value="ECO:0007669"/>
    <property type="project" value="TreeGrafter"/>
</dbReference>
<dbReference type="InterPro" id="IPR036640">
    <property type="entry name" value="ABC1_TM_sf"/>
</dbReference>
<keyword evidence="6" id="KW-0067">ATP-binding</keyword>
<dbReference type="GO" id="GO:0140359">
    <property type="term" value="F:ABC-type transporter activity"/>
    <property type="evidence" value="ECO:0007669"/>
    <property type="project" value="InterPro"/>
</dbReference>
<dbReference type="Gene3D" id="3.40.50.300">
    <property type="entry name" value="P-loop containing nucleotide triphosphate hydrolases"/>
    <property type="match status" value="2"/>
</dbReference>
<keyword evidence="7 10" id="KW-1133">Transmembrane helix</keyword>
<feature type="transmembrane region" description="Helical" evidence="10">
    <location>
        <begin position="1309"/>
        <end position="1330"/>
    </location>
</feature>
<proteinExistence type="predicted"/>
<feature type="transmembrane region" description="Helical" evidence="10">
    <location>
        <begin position="387"/>
        <end position="411"/>
    </location>
</feature>
<evidence type="ECO:0000256" key="7">
    <source>
        <dbReference type="ARBA" id="ARBA00022989"/>
    </source>
</evidence>
<evidence type="ECO:0000256" key="10">
    <source>
        <dbReference type="SAM" id="Phobius"/>
    </source>
</evidence>
<dbReference type="CDD" id="cd18604">
    <property type="entry name" value="ABC_6TM_VMR1_D2_like"/>
    <property type="match status" value="1"/>
</dbReference>
<feature type="domain" description="ABC transporter" evidence="11">
    <location>
        <begin position="1376"/>
        <end position="1680"/>
    </location>
</feature>
<feature type="transmembrane region" description="Helical" evidence="10">
    <location>
        <begin position="578"/>
        <end position="607"/>
    </location>
</feature>
<dbReference type="FunFam" id="1.20.1560.10:FF:000013">
    <property type="entry name" value="ABC transporter C family member 2"/>
    <property type="match status" value="1"/>
</dbReference>
<keyword evidence="5" id="KW-0547">Nucleotide-binding</keyword>
<dbReference type="Pfam" id="PF00664">
    <property type="entry name" value="ABC_membrane"/>
    <property type="match status" value="2"/>
</dbReference>
<feature type="transmembrane region" description="Helical" evidence="10">
    <location>
        <begin position="1101"/>
        <end position="1125"/>
    </location>
</feature>
<reference evidence="13 14" key="1">
    <citation type="submission" date="2016-06" db="EMBL/GenBank/DDBJ databases">
        <title>Evolution of pathogenesis and genome organization in the Tremellales.</title>
        <authorList>
            <person name="Cuomo C."/>
            <person name="Litvintseva A."/>
            <person name="Heitman J."/>
            <person name="Chen Y."/>
            <person name="Sun S."/>
            <person name="Springer D."/>
            <person name="Dromer F."/>
            <person name="Young S."/>
            <person name="Zeng Q."/>
            <person name="Chapman S."/>
            <person name="Gujja S."/>
            <person name="Saif S."/>
            <person name="Birren B."/>
        </authorList>
    </citation>
    <scope>NUCLEOTIDE SEQUENCE [LARGE SCALE GENOMIC DNA]</scope>
    <source>
        <strain evidence="13 14">CBS 6039</strain>
    </source>
</reference>
<evidence type="ECO:0000256" key="4">
    <source>
        <dbReference type="ARBA" id="ARBA00022737"/>
    </source>
</evidence>
<dbReference type="InterPro" id="IPR003439">
    <property type="entry name" value="ABC_transporter-like_ATP-bd"/>
</dbReference>
<dbReference type="PROSITE" id="PS00211">
    <property type="entry name" value="ABC_TRANSPORTER_1"/>
    <property type="match status" value="2"/>
</dbReference>
<feature type="transmembrane region" description="Helical" evidence="10">
    <location>
        <begin position="1173"/>
        <end position="1191"/>
    </location>
</feature>
<dbReference type="PANTHER" id="PTHR24223:SF353">
    <property type="entry name" value="ABC TRANSPORTER ATP-BINDING PROTEIN_PERMEASE VMR1-RELATED"/>
    <property type="match status" value="1"/>
</dbReference>